<dbReference type="EMBL" id="AEGR01000055">
    <property type="protein sequence ID" value="EGI77023.1"/>
    <property type="molecule type" value="Genomic_DNA"/>
</dbReference>
<protein>
    <recommendedName>
        <fullName evidence="4">Glycerate kinase</fullName>
    </recommendedName>
</protein>
<evidence type="ECO:0000313" key="2">
    <source>
        <dbReference type="EMBL" id="EGI77023.1"/>
    </source>
</evidence>
<keyword evidence="3" id="KW-1185">Reference proteome</keyword>
<organism evidence="2 3">
    <name type="scientific">Hylemonella gracilis ATCC 19624</name>
    <dbReference type="NCBI Taxonomy" id="887062"/>
    <lineage>
        <taxon>Bacteria</taxon>
        <taxon>Pseudomonadati</taxon>
        <taxon>Pseudomonadota</taxon>
        <taxon>Betaproteobacteria</taxon>
        <taxon>Burkholderiales</taxon>
        <taxon>Comamonadaceae</taxon>
        <taxon>Hylemonella</taxon>
    </lineage>
</organism>
<proteinExistence type="predicted"/>
<evidence type="ECO:0000313" key="3">
    <source>
        <dbReference type="Proteomes" id="UP000016368"/>
    </source>
</evidence>
<dbReference type="RefSeq" id="WP_006297755.1">
    <property type="nucleotide sequence ID" value="NZ_AEGR01000055.1"/>
</dbReference>
<keyword evidence="1" id="KW-1133">Transmembrane helix</keyword>
<dbReference type="AlphaFoldDB" id="F3KTC2"/>
<keyword evidence="1" id="KW-0812">Transmembrane</keyword>
<dbReference type="Proteomes" id="UP000016368">
    <property type="component" value="Unassembled WGS sequence"/>
</dbReference>
<reference evidence="2 3" key="1">
    <citation type="journal article" date="2011" name="EMBO J.">
        <title>Structural diversity of bacterial flagellar motors.</title>
        <authorList>
            <person name="Chen S."/>
            <person name="Beeby M."/>
            <person name="Murphy G.E."/>
            <person name="Leadbetter J.R."/>
            <person name="Hendrixson D.R."/>
            <person name="Briegel A."/>
            <person name="Li Z."/>
            <person name="Shi J."/>
            <person name="Tocheva E.I."/>
            <person name="Muller A."/>
            <person name="Dobro M.J."/>
            <person name="Jensen G.J."/>
        </authorList>
    </citation>
    <scope>NUCLEOTIDE SEQUENCE [LARGE SCALE GENOMIC DNA]</scope>
    <source>
        <strain evidence="2 3">ATCC 19624</strain>
    </source>
</reference>
<keyword evidence="1" id="KW-0472">Membrane</keyword>
<comment type="caution">
    <text evidence="2">The sequence shown here is derived from an EMBL/GenBank/DDBJ whole genome shotgun (WGS) entry which is preliminary data.</text>
</comment>
<name>F3KTC2_9BURK</name>
<sequence length="148" mass="16445">MKIHLRKILVALGLAVLFVGGHRAWGWGGVALVAGGIVMWLLLHFNRFMTVMRRASERPLGYVDSAVMLNAKLRPRVSLLHVMALTRALGELRSPQGQQPEVYRWTDPGGSWVEAEFADGQLARWTMWRPQPEDEGETAAPADMPSAS</sequence>
<dbReference type="eggNOG" id="ENOG5031HYC">
    <property type="taxonomic scope" value="Bacteria"/>
</dbReference>
<gene>
    <name evidence="2" type="ORF">HGR_08514</name>
</gene>
<dbReference type="STRING" id="887062.HGR_08514"/>
<accession>F3KTC2</accession>
<feature type="transmembrane region" description="Helical" evidence="1">
    <location>
        <begin position="33"/>
        <end position="49"/>
    </location>
</feature>
<evidence type="ECO:0008006" key="4">
    <source>
        <dbReference type="Google" id="ProtNLM"/>
    </source>
</evidence>
<evidence type="ECO:0000256" key="1">
    <source>
        <dbReference type="SAM" id="Phobius"/>
    </source>
</evidence>